<dbReference type="EMBL" id="CP064981">
    <property type="protein sequence ID" value="QQR92399.1"/>
    <property type="molecule type" value="Genomic_DNA"/>
</dbReference>
<dbReference type="Proteomes" id="UP000596004">
    <property type="component" value="Chromosome"/>
</dbReference>
<reference evidence="1" key="1">
    <citation type="submission" date="2020-11" db="EMBL/GenBank/DDBJ databases">
        <title>Connecting structure to function with the recovery of over 1000 high-quality activated sludge metagenome-assembled genomes encoding full-length rRNA genes using long-read sequencing.</title>
        <authorList>
            <person name="Singleton C.M."/>
            <person name="Petriglieri F."/>
            <person name="Kristensen J.M."/>
            <person name="Kirkegaard R.H."/>
            <person name="Michaelsen T.Y."/>
            <person name="Andersen M.H."/>
            <person name="Karst S.M."/>
            <person name="Dueholm M.S."/>
            <person name="Nielsen P.H."/>
            <person name="Albertsen M."/>
        </authorList>
    </citation>
    <scope>NUCLEOTIDE SEQUENCE</scope>
    <source>
        <strain evidence="1">Fred_18-Q3-R57-64_BAT3C.431</strain>
    </source>
</reference>
<organism evidence="1">
    <name type="scientific">Candidatus Iainarchaeum sp</name>
    <dbReference type="NCBI Taxonomy" id="3101447"/>
    <lineage>
        <taxon>Archaea</taxon>
        <taxon>Candidatus Iainarchaeota</taxon>
        <taxon>Candidatus Iainarchaeia</taxon>
        <taxon>Candidatus Iainarchaeales</taxon>
        <taxon>Candidatus Iainarchaeaceae</taxon>
        <taxon>Candidatus Iainarchaeum</taxon>
    </lineage>
</organism>
<dbReference type="AlphaFoldDB" id="A0A7T9DJC2"/>
<name>A0A7T9DJC2_9ARCH</name>
<proteinExistence type="predicted"/>
<protein>
    <submittedName>
        <fullName evidence="1">Uncharacterized protein</fullName>
    </submittedName>
</protein>
<evidence type="ECO:0000313" key="1">
    <source>
        <dbReference type="EMBL" id="QQR92399.1"/>
    </source>
</evidence>
<accession>A0A7T9DJC2</accession>
<gene>
    <name evidence="1" type="ORF">IPJ89_04560</name>
</gene>
<sequence length="190" mass="22010">MALRKPKITKPTIFKRFLARINFVKALRERKKYGKKVLLRAFTDSGMQMELRHNHSRPFRVQIQGSGFILPHPDPNARRAVVWTMVNGKVLCFYRSISGGGQWTPCAGIRSLPRGGYAIDPLRYRNKHPPEWTKKVGGQIATSIENGIMRLTETTDIKSILDYQRHLLKLPHLQTQEQVEGYFHLPRDYD</sequence>